<accession>A0A5J4RQP5</accession>
<dbReference type="AlphaFoldDB" id="A0A5J4RQP5"/>
<proteinExistence type="predicted"/>
<gene>
    <name evidence="1" type="ORF">EZS27_016495</name>
</gene>
<reference evidence="1" key="1">
    <citation type="submission" date="2019-03" db="EMBL/GenBank/DDBJ databases">
        <title>Single cell metagenomics reveals metabolic interactions within the superorganism composed of flagellate Streblomastix strix and complex community of Bacteroidetes bacteria on its surface.</title>
        <authorList>
            <person name="Treitli S.C."/>
            <person name="Kolisko M."/>
            <person name="Husnik F."/>
            <person name="Keeling P."/>
            <person name="Hampl V."/>
        </authorList>
    </citation>
    <scope>NUCLEOTIDE SEQUENCE</scope>
    <source>
        <strain evidence="1">STM</strain>
    </source>
</reference>
<dbReference type="EMBL" id="SNRY01000912">
    <property type="protein sequence ID" value="KAA6335261.1"/>
    <property type="molecule type" value="Genomic_DNA"/>
</dbReference>
<organism evidence="1">
    <name type="scientific">termite gut metagenome</name>
    <dbReference type="NCBI Taxonomy" id="433724"/>
    <lineage>
        <taxon>unclassified sequences</taxon>
        <taxon>metagenomes</taxon>
        <taxon>organismal metagenomes</taxon>
    </lineage>
</organism>
<comment type="caution">
    <text evidence="1">The sequence shown here is derived from an EMBL/GenBank/DDBJ whole genome shotgun (WGS) entry which is preliminary data.</text>
</comment>
<sequence>MRDHGELSDALRLEIIKDHLCGSKYSLVVKYKLGDSKCIIRWMRTFGITETEEHAVEEPFMKKRKAEANKSSEFLALEKENKLLKTRFAYSELKAEAYNTMIDFLSYSQIGLQKKV</sequence>
<evidence type="ECO:0000313" key="1">
    <source>
        <dbReference type="EMBL" id="KAA6335261.1"/>
    </source>
</evidence>
<protein>
    <recommendedName>
        <fullName evidence="2">Transposase</fullName>
    </recommendedName>
</protein>
<name>A0A5J4RQP5_9ZZZZ</name>
<evidence type="ECO:0008006" key="2">
    <source>
        <dbReference type="Google" id="ProtNLM"/>
    </source>
</evidence>